<sequence length="200" mass="22486">MSTPVEVDTPWRAYQSPHTHSEAASSQLLNKSLARSGRGFIGCPVGYFIDTASQERTVHLQSQIVGWRDGTDLDDVESPDLVGFRRYESGVYNMSTTPIATSQVRARVQRFLSALTEYDNLRNAVRNEDRERVVREIRVQSRKEVKITLLLCILSVVTTAFTRAQAPSSNRPSAVHEALMLSSVFSLFSATVFRRTLDYV</sequence>
<keyword evidence="3" id="KW-1185">Reference proteome</keyword>
<feature type="region of interest" description="Disordered" evidence="1">
    <location>
        <begin position="1"/>
        <end position="22"/>
    </location>
</feature>
<reference evidence="2" key="1">
    <citation type="submission" date="2018-04" db="EMBL/GenBank/DDBJ databases">
        <title>Whole genome sequencing of Hypsizygus marmoreus.</title>
        <authorList>
            <person name="Choi I.-G."/>
            <person name="Min B."/>
            <person name="Kim J.-G."/>
            <person name="Kim S."/>
            <person name="Oh Y.-L."/>
            <person name="Kong W.-S."/>
            <person name="Park H."/>
            <person name="Jeong J."/>
            <person name="Song E.-S."/>
        </authorList>
    </citation>
    <scope>NUCLEOTIDE SEQUENCE [LARGE SCALE GENOMIC DNA]</scope>
    <source>
        <strain evidence="2">51987-8</strain>
    </source>
</reference>
<dbReference type="InParanoid" id="A0A369K7A4"/>
<evidence type="ECO:0000313" key="3">
    <source>
        <dbReference type="Proteomes" id="UP000076154"/>
    </source>
</evidence>
<gene>
    <name evidence="2" type="ORF">Hypma_015016</name>
</gene>
<dbReference type="AlphaFoldDB" id="A0A369K7A4"/>
<protein>
    <submittedName>
        <fullName evidence="2">Uncharacterized protein</fullName>
    </submittedName>
</protein>
<organism evidence="2 3">
    <name type="scientific">Hypsizygus marmoreus</name>
    <name type="common">White beech mushroom</name>
    <name type="synonym">Agaricus marmoreus</name>
    <dbReference type="NCBI Taxonomy" id="39966"/>
    <lineage>
        <taxon>Eukaryota</taxon>
        <taxon>Fungi</taxon>
        <taxon>Dikarya</taxon>
        <taxon>Basidiomycota</taxon>
        <taxon>Agaricomycotina</taxon>
        <taxon>Agaricomycetes</taxon>
        <taxon>Agaricomycetidae</taxon>
        <taxon>Agaricales</taxon>
        <taxon>Tricholomatineae</taxon>
        <taxon>Lyophyllaceae</taxon>
        <taxon>Hypsizygus</taxon>
    </lineage>
</organism>
<dbReference type="EMBL" id="LUEZ02000010">
    <property type="protein sequence ID" value="RDB28727.1"/>
    <property type="molecule type" value="Genomic_DNA"/>
</dbReference>
<evidence type="ECO:0000256" key="1">
    <source>
        <dbReference type="SAM" id="MobiDB-lite"/>
    </source>
</evidence>
<name>A0A369K7A4_HYPMA</name>
<dbReference type="Proteomes" id="UP000076154">
    <property type="component" value="Unassembled WGS sequence"/>
</dbReference>
<proteinExistence type="predicted"/>
<comment type="caution">
    <text evidence="2">The sequence shown here is derived from an EMBL/GenBank/DDBJ whole genome shotgun (WGS) entry which is preliminary data.</text>
</comment>
<accession>A0A369K7A4</accession>
<evidence type="ECO:0000313" key="2">
    <source>
        <dbReference type="EMBL" id="RDB28727.1"/>
    </source>
</evidence>